<keyword evidence="6" id="KW-1185">Reference proteome</keyword>
<evidence type="ECO:0000256" key="1">
    <source>
        <dbReference type="ARBA" id="ARBA00008857"/>
    </source>
</evidence>
<evidence type="ECO:0000259" key="4">
    <source>
        <dbReference type="PROSITE" id="PS51898"/>
    </source>
</evidence>
<dbReference type="Pfam" id="PF00589">
    <property type="entry name" value="Phage_integrase"/>
    <property type="match status" value="1"/>
</dbReference>
<dbReference type="InterPro" id="IPR011010">
    <property type="entry name" value="DNA_brk_join_enz"/>
</dbReference>
<dbReference type="Gene3D" id="1.10.443.10">
    <property type="entry name" value="Intergrase catalytic core"/>
    <property type="match status" value="1"/>
</dbReference>
<keyword evidence="2" id="KW-0238">DNA-binding</keyword>
<dbReference type="InterPro" id="IPR013762">
    <property type="entry name" value="Integrase-like_cat_sf"/>
</dbReference>
<protein>
    <recommendedName>
        <fullName evidence="4">Tyr recombinase domain-containing protein</fullName>
    </recommendedName>
</protein>
<keyword evidence="3" id="KW-0233">DNA recombination</keyword>
<dbReference type="GO" id="GO:0015074">
    <property type="term" value="P:DNA integration"/>
    <property type="evidence" value="ECO:0007669"/>
    <property type="project" value="InterPro"/>
</dbReference>
<dbReference type="PROSITE" id="PS51898">
    <property type="entry name" value="TYR_RECOMBINASE"/>
    <property type="match status" value="1"/>
</dbReference>
<dbReference type="InterPro" id="IPR050090">
    <property type="entry name" value="Tyrosine_recombinase_XerCD"/>
</dbReference>
<dbReference type="PANTHER" id="PTHR30349">
    <property type="entry name" value="PHAGE INTEGRASE-RELATED"/>
    <property type="match status" value="1"/>
</dbReference>
<evidence type="ECO:0000313" key="6">
    <source>
        <dbReference type="Proteomes" id="UP000298471"/>
    </source>
</evidence>
<dbReference type="SUPFAM" id="SSF56349">
    <property type="entry name" value="DNA breaking-rejoining enzymes"/>
    <property type="match status" value="1"/>
</dbReference>
<sequence>MAATCKAILRPALQPGGPRPVNLVFTVNRQAKYLSLGFAVPEKDWNEDGSLQKPNWIRSKNTGAESFNKTIQRRLKLAMAWINYDPTLTSAAWRDAVKAGHEPGKAPAAPTPAQEDFLAYFAKEVARRKVHGNPRSAEKLESILNKLKVYRGWIDPSMKPGRLKKIADGADRSQLLTGWVPLTEGQPARPLPFSELTASFIRDYRVWLEKVVGNKGQTPAKELSFIKTIVALAIDDNKLEYHQNPFKRMSLGTGEAKEKEKLSDEEVLALETVELPAEKWYQVSRDAWLLQYYLFGARVADVLLLRWRTVQQDIKFQEQKTGKWKTVARHERLDRVLHRYAGHVTENDFVLPLLDAREWYTKYPEGWSVTQLEESHEFRAHYVALLKRIESLTTLLNQYIKKVATEHAGIQKHITNHVARHSFTAMARRKGVGSFDLRDMLNHESVEQTERYAGSLEKDQLAHRAHELYGPESQNQ</sequence>
<evidence type="ECO:0000256" key="3">
    <source>
        <dbReference type="ARBA" id="ARBA00023172"/>
    </source>
</evidence>
<dbReference type="InterPro" id="IPR010998">
    <property type="entry name" value="Integrase_recombinase_N"/>
</dbReference>
<dbReference type="GO" id="GO:0006310">
    <property type="term" value="P:DNA recombination"/>
    <property type="evidence" value="ECO:0007669"/>
    <property type="project" value="UniProtKB-KW"/>
</dbReference>
<dbReference type="InterPro" id="IPR025269">
    <property type="entry name" value="SAM-like_dom"/>
</dbReference>
<dbReference type="RefSeq" id="WP_135394503.1">
    <property type="nucleotide sequence ID" value="NZ_SRMB01000001.1"/>
</dbReference>
<dbReference type="Proteomes" id="UP000298471">
    <property type="component" value="Unassembled WGS sequence"/>
</dbReference>
<comment type="similarity">
    <text evidence="1">Belongs to the 'phage' integrase family.</text>
</comment>
<dbReference type="PANTHER" id="PTHR30349:SF64">
    <property type="entry name" value="PROPHAGE INTEGRASE INTD-RELATED"/>
    <property type="match status" value="1"/>
</dbReference>
<organism evidence="5 6">
    <name type="scientific">Hymenobacter metallicola</name>
    <dbReference type="NCBI Taxonomy" id="2563114"/>
    <lineage>
        <taxon>Bacteria</taxon>
        <taxon>Pseudomonadati</taxon>
        <taxon>Bacteroidota</taxon>
        <taxon>Cytophagia</taxon>
        <taxon>Cytophagales</taxon>
        <taxon>Hymenobacteraceae</taxon>
        <taxon>Hymenobacter</taxon>
    </lineage>
</organism>
<gene>
    <name evidence="5" type="ORF">E5K02_09920</name>
</gene>
<evidence type="ECO:0000256" key="2">
    <source>
        <dbReference type="ARBA" id="ARBA00023125"/>
    </source>
</evidence>
<comment type="caution">
    <text evidence="5">The sequence shown here is derived from an EMBL/GenBank/DDBJ whole genome shotgun (WGS) entry which is preliminary data.</text>
</comment>
<name>A0A4Z0QLZ0_9BACT</name>
<dbReference type="OrthoDB" id="1094492at2"/>
<dbReference type="AlphaFoldDB" id="A0A4Z0QLZ0"/>
<feature type="domain" description="Tyr recombinase" evidence="4">
    <location>
        <begin position="257"/>
        <end position="466"/>
    </location>
</feature>
<dbReference type="InterPro" id="IPR002104">
    <property type="entry name" value="Integrase_catalytic"/>
</dbReference>
<dbReference type="GO" id="GO:0003677">
    <property type="term" value="F:DNA binding"/>
    <property type="evidence" value="ECO:0007669"/>
    <property type="project" value="UniProtKB-KW"/>
</dbReference>
<evidence type="ECO:0000313" key="5">
    <source>
        <dbReference type="EMBL" id="TGE29752.1"/>
    </source>
</evidence>
<dbReference type="Gene3D" id="1.10.150.130">
    <property type="match status" value="1"/>
</dbReference>
<dbReference type="EMBL" id="SRMB01000001">
    <property type="protein sequence ID" value="TGE29752.1"/>
    <property type="molecule type" value="Genomic_DNA"/>
</dbReference>
<proteinExistence type="inferred from homology"/>
<reference evidence="5 6" key="1">
    <citation type="submission" date="2019-04" db="EMBL/GenBank/DDBJ databases">
        <authorList>
            <person name="Feng G."/>
            <person name="Zhang J."/>
            <person name="Zhu H."/>
        </authorList>
    </citation>
    <scope>NUCLEOTIDE SEQUENCE [LARGE SCALE GENOMIC DNA]</scope>
    <source>
        <strain evidence="5 6">9PBR-1</strain>
    </source>
</reference>
<dbReference type="Pfam" id="PF13102">
    <property type="entry name" value="Phage_int_SAM_5"/>
    <property type="match status" value="1"/>
</dbReference>
<accession>A0A4Z0QLZ0</accession>